<evidence type="ECO:0000313" key="2">
    <source>
        <dbReference type="Proteomes" id="UP000069443"/>
    </source>
</evidence>
<reference evidence="2" key="2">
    <citation type="submission" date="2016-02" db="EMBL/GenBank/DDBJ databases">
        <title>Draft genome sequence of five rapidly growing Mycobacterium species.</title>
        <authorList>
            <person name="Katahira K."/>
            <person name="Gotou Y."/>
            <person name="Iida K."/>
            <person name="Ogura Y."/>
            <person name="Hayashi T."/>
        </authorList>
    </citation>
    <scope>NUCLEOTIDE SEQUENCE [LARGE SCALE GENOMIC DNA]</scope>
    <source>
        <strain evidence="2">JCM15298</strain>
    </source>
</reference>
<organism evidence="1 2">
    <name type="scientific">Mycolicibacterium canariasense</name>
    <name type="common">Mycobacterium canariasense</name>
    <dbReference type="NCBI Taxonomy" id="228230"/>
    <lineage>
        <taxon>Bacteria</taxon>
        <taxon>Bacillati</taxon>
        <taxon>Actinomycetota</taxon>
        <taxon>Actinomycetes</taxon>
        <taxon>Mycobacteriales</taxon>
        <taxon>Mycobacteriaceae</taxon>
        <taxon>Mycolicibacterium</taxon>
    </lineage>
</organism>
<comment type="caution">
    <text evidence="1">The sequence shown here is derived from an EMBL/GenBank/DDBJ whole genome shotgun (WGS) entry which is preliminary data.</text>
</comment>
<protein>
    <submittedName>
        <fullName evidence="1">Response regulator receiver protein</fullName>
    </submittedName>
</protein>
<dbReference type="AlphaFoldDB" id="A0A100WH20"/>
<keyword evidence="2" id="KW-1185">Reference proteome</keyword>
<gene>
    <name evidence="1" type="ORF">RMCC_5101</name>
</gene>
<dbReference type="Proteomes" id="UP000069443">
    <property type="component" value="Unassembled WGS sequence"/>
</dbReference>
<proteinExistence type="predicted"/>
<evidence type="ECO:0000313" key="1">
    <source>
        <dbReference type="EMBL" id="GAS98136.1"/>
    </source>
</evidence>
<dbReference type="OrthoDB" id="5195799at2"/>
<dbReference type="STRING" id="228230.RMCC_5101"/>
<dbReference type="EMBL" id="BCSY01000079">
    <property type="protein sequence ID" value="GAS98136.1"/>
    <property type="molecule type" value="Genomic_DNA"/>
</dbReference>
<accession>A0A100WH20</accession>
<sequence>MTESSAARVNRVLAAVTAVDGVVGLHSGPGVPSTHLPGRTVAGLRLGPQGGRVHVIVRLGDSLLVTAERVRAVATEAAGIPVDVVVGDVTVPHPENQERQS</sequence>
<dbReference type="RefSeq" id="WP_062658974.1">
    <property type="nucleotide sequence ID" value="NZ_BCSY01000079.1"/>
</dbReference>
<name>A0A100WH20_MYCCR</name>
<reference evidence="2" key="1">
    <citation type="journal article" date="2016" name="Genome Announc.">
        <title>Draft Genome Sequences of Five Rapidly Growing Mycobacterium Species, M. thermoresistibile, M. fortuitum subsp. acetamidolyticum, M. canariasense, M. brisbanense, and M. novocastrense.</title>
        <authorList>
            <person name="Katahira K."/>
            <person name="Ogura Y."/>
            <person name="Gotoh Y."/>
            <person name="Hayashi T."/>
        </authorList>
    </citation>
    <scope>NUCLEOTIDE SEQUENCE [LARGE SCALE GENOMIC DNA]</scope>
    <source>
        <strain evidence="2">JCM15298</strain>
    </source>
</reference>